<keyword evidence="1" id="KW-0812">Transmembrane</keyword>
<evidence type="ECO:0000313" key="3">
    <source>
        <dbReference type="Proteomes" id="UP000825935"/>
    </source>
</evidence>
<organism evidence="2 3">
    <name type="scientific">Ceratopteris richardii</name>
    <name type="common">Triangle waterfern</name>
    <dbReference type="NCBI Taxonomy" id="49495"/>
    <lineage>
        <taxon>Eukaryota</taxon>
        <taxon>Viridiplantae</taxon>
        <taxon>Streptophyta</taxon>
        <taxon>Embryophyta</taxon>
        <taxon>Tracheophyta</taxon>
        <taxon>Polypodiopsida</taxon>
        <taxon>Polypodiidae</taxon>
        <taxon>Polypodiales</taxon>
        <taxon>Pteridineae</taxon>
        <taxon>Pteridaceae</taxon>
        <taxon>Parkerioideae</taxon>
        <taxon>Ceratopteris</taxon>
    </lineage>
</organism>
<evidence type="ECO:0000313" key="2">
    <source>
        <dbReference type="EMBL" id="KAH7387725.1"/>
    </source>
</evidence>
<dbReference type="OrthoDB" id="2016221at2759"/>
<proteinExistence type="predicted"/>
<keyword evidence="3" id="KW-1185">Reference proteome</keyword>
<name>A0A8T2T287_CERRI</name>
<evidence type="ECO:0008006" key="4">
    <source>
        <dbReference type="Google" id="ProtNLM"/>
    </source>
</evidence>
<feature type="transmembrane region" description="Helical" evidence="1">
    <location>
        <begin position="282"/>
        <end position="299"/>
    </location>
</feature>
<dbReference type="OMA" id="MEIYPDP"/>
<dbReference type="PANTHER" id="PTHR36334">
    <property type="entry name" value="PROTEIN, PUTATIVE (DUF2358)-RELATED"/>
    <property type="match status" value="1"/>
</dbReference>
<reference evidence="2" key="1">
    <citation type="submission" date="2021-08" db="EMBL/GenBank/DDBJ databases">
        <title>WGS assembly of Ceratopteris richardii.</title>
        <authorList>
            <person name="Marchant D.B."/>
            <person name="Chen G."/>
            <person name="Jenkins J."/>
            <person name="Shu S."/>
            <person name="Leebens-Mack J."/>
            <person name="Grimwood J."/>
            <person name="Schmutz J."/>
            <person name="Soltis P."/>
            <person name="Soltis D."/>
            <person name="Chen Z.-H."/>
        </authorList>
    </citation>
    <scope>NUCLEOTIDE SEQUENCE</scope>
    <source>
        <strain evidence="2">Whitten #5841</strain>
        <tissue evidence="2">Leaf</tissue>
    </source>
</reference>
<sequence length="303" mass="34013">MRLRMAMSLTNNSFLFVAKTSRFPLGVSELTGRRSCGWPRTSNLRKFNAQAEIPSEGRDSSSSMVATSVERSEADKLVDGMSFGELCDDFQCISSPSVEATARQLARDILEMREGNRALGTFAISVKYKDPLRSFTGRDKYKRPSWIGAALENPSVAVREMVMLSTSVLNIKWVLRGKPKIPGPDIVLAVNDTFTLNQISGQVVEHLQEWDLSGCSPISQAYFWASRLAYSSVENSKDAAEAAQGLTKLFDQKKDEDKEKYYPDPTDPTKFFQIEENPQRDVYQIGFFIALVYLVVQFLRATL</sequence>
<accession>A0A8T2T287</accession>
<dbReference type="AlphaFoldDB" id="A0A8T2T287"/>
<comment type="caution">
    <text evidence="2">The sequence shown here is derived from an EMBL/GenBank/DDBJ whole genome shotgun (WGS) entry which is preliminary data.</text>
</comment>
<protein>
    <recommendedName>
        <fullName evidence="4">AT1G65230-like protein</fullName>
    </recommendedName>
</protein>
<keyword evidence="1" id="KW-0472">Membrane</keyword>
<gene>
    <name evidence="2" type="ORF">KP509_16G038200</name>
</gene>
<dbReference type="PANTHER" id="PTHR36334:SF1">
    <property type="entry name" value="PROTEIN, PUTATIVE (DUF2358)-RELATED"/>
    <property type="match status" value="1"/>
</dbReference>
<dbReference type="GO" id="GO:0009507">
    <property type="term" value="C:chloroplast"/>
    <property type="evidence" value="ECO:0007669"/>
    <property type="project" value="TreeGrafter"/>
</dbReference>
<dbReference type="Proteomes" id="UP000825935">
    <property type="component" value="Chromosome 16"/>
</dbReference>
<evidence type="ECO:0000256" key="1">
    <source>
        <dbReference type="SAM" id="Phobius"/>
    </source>
</evidence>
<dbReference type="EMBL" id="CM035421">
    <property type="protein sequence ID" value="KAH7387725.1"/>
    <property type="molecule type" value="Genomic_DNA"/>
</dbReference>
<keyword evidence="1" id="KW-1133">Transmembrane helix</keyword>